<dbReference type="GO" id="GO:0052861">
    <property type="term" value="F:endo-1,3(4)-beta-glucanase activity"/>
    <property type="evidence" value="ECO:0007669"/>
    <property type="project" value="InterPro"/>
</dbReference>
<keyword evidence="12" id="KW-1185">Reference proteome</keyword>
<organism evidence="11 12">
    <name type="scientific">Zopfia rhizophila CBS 207.26</name>
    <dbReference type="NCBI Taxonomy" id="1314779"/>
    <lineage>
        <taxon>Eukaryota</taxon>
        <taxon>Fungi</taxon>
        <taxon>Dikarya</taxon>
        <taxon>Ascomycota</taxon>
        <taxon>Pezizomycotina</taxon>
        <taxon>Dothideomycetes</taxon>
        <taxon>Dothideomycetes incertae sedis</taxon>
        <taxon>Zopfiaceae</taxon>
        <taxon>Zopfia</taxon>
    </lineage>
</organism>
<dbReference type="Proteomes" id="UP000800200">
    <property type="component" value="Unassembled WGS sequence"/>
</dbReference>
<comment type="similarity">
    <text evidence="2">Belongs to the glycosyl hydrolase 81 family.</text>
</comment>
<dbReference type="Gene3D" id="1.10.287.1170">
    <property type="entry name" value="glycoside hydrolase family 81 endo-[beta] glucanase"/>
    <property type="match status" value="1"/>
</dbReference>
<dbReference type="Pfam" id="PF17652">
    <property type="entry name" value="Glyco_hydro81C"/>
    <property type="match status" value="1"/>
</dbReference>
<evidence type="ECO:0000313" key="12">
    <source>
        <dbReference type="Proteomes" id="UP000800200"/>
    </source>
</evidence>
<evidence type="ECO:0000259" key="9">
    <source>
        <dbReference type="Pfam" id="PF03639"/>
    </source>
</evidence>
<feature type="domain" description="Glycosyl hydrolase family 81 C-terminal" evidence="10">
    <location>
        <begin position="568"/>
        <end position="921"/>
    </location>
</feature>
<dbReference type="GO" id="GO:0042973">
    <property type="term" value="F:glucan endo-1,3-beta-D-glucosidase activity"/>
    <property type="evidence" value="ECO:0007669"/>
    <property type="project" value="UniProtKB-EC"/>
</dbReference>
<dbReference type="InterPro" id="IPR005200">
    <property type="entry name" value="Endo-beta-glucanase"/>
</dbReference>
<keyword evidence="6" id="KW-0326">Glycosidase</keyword>
<evidence type="ECO:0000256" key="3">
    <source>
        <dbReference type="ARBA" id="ARBA00012780"/>
    </source>
</evidence>
<dbReference type="Pfam" id="PF03639">
    <property type="entry name" value="Glyco_hydro_81"/>
    <property type="match status" value="1"/>
</dbReference>
<dbReference type="OrthoDB" id="4473401at2759"/>
<dbReference type="GO" id="GO:0071555">
    <property type="term" value="P:cell wall organization"/>
    <property type="evidence" value="ECO:0007669"/>
    <property type="project" value="UniProtKB-KW"/>
</dbReference>
<keyword evidence="8" id="KW-0624">Polysaccharide degradation</keyword>
<dbReference type="InterPro" id="IPR040451">
    <property type="entry name" value="GH81_N"/>
</dbReference>
<dbReference type="Gene3D" id="1.20.5.420">
    <property type="entry name" value="Immunoglobulin FC, subunit C"/>
    <property type="match status" value="1"/>
</dbReference>
<evidence type="ECO:0000256" key="4">
    <source>
        <dbReference type="ARBA" id="ARBA00022801"/>
    </source>
</evidence>
<dbReference type="InterPro" id="IPR040720">
    <property type="entry name" value="GH81_C"/>
</dbReference>
<dbReference type="PROSITE" id="PS52008">
    <property type="entry name" value="GH81"/>
    <property type="match status" value="1"/>
</dbReference>
<dbReference type="GO" id="GO:0000272">
    <property type="term" value="P:polysaccharide catabolic process"/>
    <property type="evidence" value="ECO:0007669"/>
    <property type="project" value="UniProtKB-KW"/>
</dbReference>
<sequence length="930" mass="101008">MAAFLLLGHLVRAVPVENGNRGSSEEVVWETVVETKTVVCPTTLGTSESETMVFTTTLTRKSASSAYEAMSSTSEEELISKSGSAALGSTVASSDYGSMLLRTSSIYPSPEPPIISASSASASSQNLNNTFISPASSSSSVPTQTASSFSGSPTYTLVDELSASTAPSSSLSESSSSVTTEISASIETIQLSLETIQSTIRSTLRPAPSSDGIFTPIDSDGLPPQISRNATHPVPRLGINDVGSKPLQTNKFYANLFLRGDPNRLGQAQGVWTHPYTLKWSAGGGETKSWGMVINHLDYDKLAFPVQKPPVDFYINPVGIQQFVLSASELGPQTEVTTDSLGPFSVNANLSPTPGGQPMITFPLVQGMGFVTGLYKNATPNVQSGVIFRTISPATMLGTIARYRVVLEDGYNWLIYVIPSVQYNAGDFKIQEGRRDFVGPAGFTGMIQIAKNKLGEEGEAIYDKAAGTYVTSATLSGSVKDTTGTYSLSWTKVGPGPLLMFALPHHVQSFNPDTASTVTKIKLRSTTKGPATGILSDKMTLVEPNLPVTMDFAPWKPTAGNAYQKVTYSPKALQAIKDAATAEIKQNITDQTNLNSMYYSGKALAKFATIVYVIKDVVQNPSLANQGLSKLKNEFDRFVQNKQKHPLVYDEGWKGIVSSAGYSDPGEDFGATYYNDHHFHYGYFVYAAAVIGYLDPQWLTQGTNKAWVQMLVKDFANGDQSGTGDYPFSRSFDWYHGHSWAKGLFESGDGKDQESTSEDGFAAFGLKMWGKIIGDVNMEARGNLMLAVQARSFQNYFYMESNNVNQPPEFIGNKVTGILFENKVDHATYFGREPHYVSGIHMIPLSPHSTYHRKPSFVREEWDTFFSNGRASVVPGGWRGIIYANLAIIDPVAAYQFFEQGVRGEWRDEWLDGGSSRTWYLAYTAALGGA</sequence>
<keyword evidence="7" id="KW-0961">Cell wall biogenesis/degradation</keyword>
<dbReference type="EC" id="3.2.1.39" evidence="3"/>
<dbReference type="Gene3D" id="2.70.98.30">
    <property type="entry name" value="Golgi alpha-mannosidase II, domain 4"/>
    <property type="match status" value="1"/>
</dbReference>
<evidence type="ECO:0000256" key="6">
    <source>
        <dbReference type="ARBA" id="ARBA00023295"/>
    </source>
</evidence>
<evidence type="ECO:0000256" key="5">
    <source>
        <dbReference type="ARBA" id="ARBA00023277"/>
    </source>
</evidence>
<evidence type="ECO:0000313" key="11">
    <source>
        <dbReference type="EMBL" id="KAF2193469.1"/>
    </source>
</evidence>
<evidence type="ECO:0000256" key="1">
    <source>
        <dbReference type="ARBA" id="ARBA00000382"/>
    </source>
</evidence>
<evidence type="ECO:0000256" key="2">
    <source>
        <dbReference type="ARBA" id="ARBA00010730"/>
    </source>
</evidence>
<keyword evidence="4 11" id="KW-0378">Hydrolase</keyword>
<evidence type="ECO:0000256" key="8">
    <source>
        <dbReference type="ARBA" id="ARBA00023326"/>
    </source>
</evidence>
<keyword evidence="5" id="KW-0119">Carbohydrate metabolism</keyword>
<name>A0A6A6ERR2_9PEZI</name>
<evidence type="ECO:0000256" key="7">
    <source>
        <dbReference type="ARBA" id="ARBA00023316"/>
    </source>
</evidence>
<comment type="catalytic activity">
    <reaction evidence="1">
        <text>Hydrolysis of (1-&gt;3)-beta-D-glucosidic linkages in (1-&gt;3)-beta-D-glucans.</text>
        <dbReference type="EC" id="3.2.1.39"/>
    </reaction>
</comment>
<dbReference type="GO" id="GO:0009986">
    <property type="term" value="C:cell surface"/>
    <property type="evidence" value="ECO:0007669"/>
    <property type="project" value="TreeGrafter"/>
</dbReference>
<feature type="domain" description="Glycosyl hydrolase family 81 N-terminal" evidence="9">
    <location>
        <begin position="232"/>
        <end position="557"/>
    </location>
</feature>
<dbReference type="PANTHER" id="PTHR31983">
    <property type="entry name" value="ENDO-1,3(4)-BETA-GLUCANASE 1"/>
    <property type="match status" value="1"/>
</dbReference>
<accession>A0A6A6ERR2</accession>
<gene>
    <name evidence="11" type="ORF">K469DRAFT_745064</name>
</gene>
<reference evidence="11" key="1">
    <citation type="journal article" date="2020" name="Stud. Mycol.">
        <title>101 Dothideomycetes genomes: a test case for predicting lifestyles and emergence of pathogens.</title>
        <authorList>
            <person name="Haridas S."/>
            <person name="Albert R."/>
            <person name="Binder M."/>
            <person name="Bloem J."/>
            <person name="Labutti K."/>
            <person name="Salamov A."/>
            <person name="Andreopoulos B."/>
            <person name="Baker S."/>
            <person name="Barry K."/>
            <person name="Bills G."/>
            <person name="Bluhm B."/>
            <person name="Cannon C."/>
            <person name="Castanera R."/>
            <person name="Culley D."/>
            <person name="Daum C."/>
            <person name="Ezra D."/>
            <person name="Gonzalez J."/>
            <person name="Henrissat B."/>
            <person name="Kuo A."/>
            <person name="Liang C."/>
            <person name="Lipzen A."/>
            <person name="Lutzoni F."/>
            <person name="Magnuson J."/>
            <person name="Mondo S."/>
            <person name="Nolan M."/>
            <person name="Ohm R."/>
            <person name="Pangilinan J."/>
            <person name="Park H.-J."/>
            <person name="Ramirez L."/>
            <person name="Alfaro M."/>
            <person name="Sun H."/>
            <person name="Tritt A."/>
            <person name="Yoshinaga Y."/>
            <person name="Zwiers L.-H."/>
            <person name="Turgeon B."/>
            <person name="Goodwin S."/>
            <person name="Spatafora J."/>
            <person name="Crous P."/>
            <person name="Grigoriev I."/>
        </authorList>
    </citation>
    <scope>NUCLEOTIDE SEQUENCE</scope>
    <source>
        <strain evidence="11">CBS 207.26</strain>
    </source>
</reference>
<dbReference type="EMBL" id="ML994613">
    <property type="protein sequence ID" value="KAF2193469.1"/>
    <property type="molecule type" value="Genomic_DNA"/>
</dbReference>
<proteinExistence type="inferred from homology"/>
<dbReference type="AlphaFoldDB" id="A0A6A6ERR2"/>
<dbReference type="PANTHER" id="PTHR31983:SF0">
    <property type="entry name" value="GLUCAN ENDO-1,3-BETA-D-GLUCOSIDASE 2"/>
    <property type="match status" value="1"/>
</dbReference>
<protein>
    <recommendedName>
        <fullName evidence="3">glucan endo-1,3-beta-D-glucosidase</fullName>
        <ecNumber evidence="3">3.2.1.39</ecNumber>
    </recommendedName>
</protein>
<dbReference type="FunFam" id="1.10.287.1170:FF:000001">
    <property type="entry name" value="Endo-1,3-beta-glucanase Engl1"/>
    <property type="match status" value="1"/>
</dbReference>
<evidence type="ECO:0000259" key="10">
    <source>
        <dbReference type="Pfam" id="PF17652"/>
    </source>
</evidence>